<reference evidence="1 2" key="1">
    <citation type="journal article" date="2016" name="Sci. Rep.">
        <title>The Dendrobium catenatum Lindl. genome sequence provides insights into polysaccharide synthase, floral development and adaptive evolution.</title>
        <authorList>
            <person name="Zhang G.Q."/>
            <person name="Xu Q."/>
            <person name="Bian C."/>
            <person name="Tsai W.C."/>
            <person name="Yeh C.M."/>
            <person name="Liu K.W."/>
            <person name="Yoshida K."/>
            <person name="Zhang L.S."/>
            <person name="Chang S.B."/>
            <person name="Chen F."/>
            <person name="Shi Y."/>
            <person name="Su Y.Y."/>
            <person name="Zhang Y.Q."/>
            <person name="Chen L.J."/>
            <person name="Yin Y."/>
            <person name="Lin M."/>
            <person name="Huang H."/>
            <person name="Deng H."/>
            <person name="Wang Z.W."/>
            <person name="Zhu S.L."/>
            <person name="Zhao X."/>
            <person name="Deng C."/>
            <person name="Niu S.C."/>
            <person name="Huang J."/>
            <person name="Wang M."/>
            <person name="Liu G.H."/>
            <person name="Yang H.J."/>
            <person name="Xiao X.J."/>
            <person name="Hsiao Y.Y."/>
            <person name="Wu W.L."/>
            <person name="Chen Y.Y."/>
            <person name="Mitsuda N."/>
            <person name="Ohme-Takagi M."/>
            <person name="Luo Y.B."/>
            <person name="Van de Peer Y."/>
            <person name="Liu Z.J."/>
        </authorList>
    </citation>
    <scope>NUCLEOTIDE SEQUENCE [LARGE SCALE GENOMIC DNA]</scope>
    <source>
        <tissue evidence="1">The whole plant</tissue>
    </source>
</reference>
<reference evidence="1 2" key="2">
    <citation type="journal article" date="2017" name="Nature">
        <title>The Apostasia genome and the evolution of orchids.</title>
        <authorList>
            <person name="Zhang G.Q."/>
            <person name="Liu K.W."/>
            <person name="Li Z."/>
            <person name="Lohaus R."/>
            <person name="Hsiao Y.Y."/>
            <person name="Niu S.C."/>
            <person name="Wang J.Y."/>
            <person name="Lin Y.C."/>
            <person name="Xu Q."/>
            <person name="Chen L.J."/>
            <person name="Yoshida K."/>
            <person name="Fujiwara S."/>
            <person name="Wang Z.W."/>
            <person name="Zhang Y.Q."/>
            <person name="Mitsuda N."/>
            <person name="Wang M."/>
            <person name="Liu G.H."/>
            <person name="Pecoraro L."/>
            <person name="Huang H.X."/>
            <person name="Xiao X.J."/>
            <person name="Lin M."/>
            <person name="Wu X.Y."/>
            <person name="Wu W.L."/>
            <person name="Chen Y.Y."/>
            <person name="Chang S.B."/>
            <person name="Sakamoto S."/>
            <person name="Ohme-Takagi M."/>
            <person name="Yagi M."/>
            <person name="Zeng S.J."/>
            <person name="Shen C.Y."/>
            <person name="Yeh C.M."/>
            <person name="Luo Y.B."/>
            <person name="Tsai W.C."/>
            <person name="Van de Peer Y."/>
            <person name="Liu Z.J."/>
        </authorList>
    </citation>
    <scope>NUCLEOTIDE SEQUENCE [LARGE SCALE GENOMIC DNA]</scope>
    <source>
        <tissue evidence="1">The whole plant</tissue>
    </source>
</reference>
<dbReference type="AlphaFoldDB" id="A0A2I0VYF0"/>
<dbReference type="EMBL" id="KZ503092">
    <property type="protein sequence ID" value="PKU68444.1"/>
    <property type="molecule type" value="Genomic_DNA"/>
</dbReference>
<sequence length="158" mass="17005">MGEGGAQDRLAECRLRCDWGRASVVGGSGPDKSETGRIVGSVRDLRMGEKSSRMKRARLAFKGDSGDLRQSLGRFHGSVGYEAHFPILYTVDISTHACIFAGGELKKEISASPSSVFVGEEDYRKQASKSKKGWLGAEFPKETVGCLVQPEESCGTGD</sequence>
<gene>
    <name evidence="1" type="ORF">MA16_Dca016802</name>
</gene>
<name>A0A2I0VYF0_9ASPA</name>
<evidence type="ECO:0000313" key="1">
    <source>
        <dbReference type="EMBL" id="PKU68444.1"/>
    </source>
</evidence>
<proteinExistence type="predicted"/>
<protein>
    <submittedName>
        <fullName evidence="1">Uncharacterized protein</fullName>
    </submittedName>
</protein>
<evidence type="ECO:0000313" key="2">
    <source>
        <dbReference type="Proteomes" id="UP000233837"/>
    </source>
</evidence>
<accession>A0A2I0VYF0</accession>
<keyword evidence="2" id="KW-1185">Reference proteome</keyword>
<dbReference type="Proteomes" id="UP000233837">
    <property type="component" value="Unassembled WGS sequence"/>
</dbReference>
<organism evidence="1 2">
    <name type="scientific">Dendrobium catenatum</name>
    <dbReference type="NCBI Taxonomy" id="906689"/>
    <lineage>
        <taxon>Eukaryota</taxon>
        <taxon>Viridiplantae</taxon>
        <taxon>Streptophyta</taxon>
        <taxon>Embryophyta</taxon>
        <taxon>Tracheophyta</taxon>
        <taxon>Spermatophyta</taxon>
        <taxon>Magnoliopsida</taxon>
        <taxon>Liliopsida</taxon>
        <taxon>Asparagales</taxon>
        <taxon>Orchidaceae</taxon>
        <taxon>Epidendroideae</taxon>
        <taxon>Malaxideae</taxon>
        <taxon>Dendrobiinae</taxon>
        <taxon>Dendrobium</taxon>
    </lineage>
</organism>